<feature type="domain" description="Phospholipase/carboxylesterase/thioesterase" evidence="2">
    <location>
        <begin position="233"/>
        <end position="304"/>
    </location>
</feature>
<evidence type="ECO:0000313" key="3">
    <source>
        <dbReference type="EMBL" id="OXV09781.1"/>
    </source>
</evidence>
<dbReference type="InterPro" id="IPR029058">
    <property type="entry name" value="AB_hydrolase_fold"/>
</dbReference>
<evidence type="ECO:0000313" key="4">
    <source>
        <dbReference type="Proteomes" id="UP000243515"/>
    </source>
</evidence>
<dbReference type="GO" id="GO:0005737">
    <property type="term" value="C:cytoplasm"/>
    <property type="evidence" value="ECO:0007669"/>
    <property type="project" value="TreeGrafter"/>
</dbReference>
<dbReference type="SUPFAM" id="SSF53474">
    <property type="entry name" value="alpha/beta-Hydrolases"/>
    <property type="match status" value="1"/>
</dbReference>
<dbReference type="GO" id="GO:0052689">
    <property type="term" value="F:carboxylic ester hydrolase activity"/>
    <property type="evidence" value="ECO:0007669"/>
    <property type="project" value="TreeGrafter"/>
</dbReference>
<name>A0A232M045_9EURO</name>
<dbReference type="OrthoDB" id="2418081at2759"/>
<comment type="similarity">
    <text evidence="1">Belongs to the AB hydrolase superfamily. AB hydrolase 2 family.</text>
</comment>
<dbReference type="AlphaFoldDB" id="A0A232M045"/>
<dbReference type="InterPro" id="IPR050565">
    <property type="entry name" value="LYPA1-2/EST-like"/>
</dbReference>
<dbReference type="GO" id="GO:0008474">
    <property type="term" value="F:palmitoyl-(protein) hydrolase activity"/>
    <property type="evidence" value="ECO:0007669"/>
    <property type="project" value="TreeGrafter"/>
</dbReference>
<dbReference type="EMBL" id="NPHW01003332">
    <property type="protein sequence ID" value="OXV09781.1"/>
    <property type="molecule type" value="Genomic_DNA"/>
</dbReference>
<keyword evidence="4" id="KW-1185">Reference proteome</keyword>
<reference evidence="3 4" key="1">
    <citation type="journal article" date="2015" name="Environ. Microbiol.">
        <title>Metagenome sequence of Elaphomyces granulatus from sporocarp tissue reveals Ascomycota ectomycorrhizal fingerprints of genome expansion and a Proteobacteria-rich microbiome.</title>
        <authorList>
            <person name="Quandt C.A."/>
            <person name="Kohler A."/>
            <person name="Hesse C.N."/>
            <person name="Sharpton T.J."/>
            <person name="Martin F."/>
            <person name="Spatafora J.W."/>
        </authorList>
    </citation>
    <scope>NUCLEOTIDE SEQUENCE [LARGE SCALE GENOMIC DNA]</scope>
    <source>
        <strain evidence="3 4">OSC145934</strain>
    </source>
</reference>
<evidence type="ECO:0000256" key="1">
    <source>
        <dbReference type="ARBA" id="ARBA00006499"/>
    </source>
</evidence>
<dbReference type="Pfam" id="PF02230">
    <property type="entry name" value="Abhydrolase_2"/>
    <property type="match status" value="2"/>
</dbReference>
<gene>
    <name evidence="3" type="ORF">Egran_02455</name>
</gene>
<protein>
    <recommendedName>
        <fullName evidence="2">Phospholipase/carboxylesterase/thioesterase domain-containing protein</fullName>
    </recommendedName>
</protein>
<dbReference type="PANTHER" id="PTHR10655">
    <property type="entry name" value="LYSOPHOSPHOLIPASE-RELATED"/>
    <property type="match status" value="1"/>
</dbReference>
<dbReference type="PANTHER" id="PTHR10655:SF63">
    <property type="entry name" value="PHOSPHOLIPASE_CARBOXYLESTERASE_THIOESTERASE DOMAIN-CONTAINING PROTEIN"/>
    <property type="match status" value="1"/>
</dbReference>
<evidence type="ECO:0000259" key="2">
    <source>
        <dbReference type="Pfam" id="PF02230"/>
    </source>
</evidence>
<feature type="domain" description="Phospholipase/carboxylesterase/thioesterase" evidence="2">
    <location>
        <begin position="15"/>
        <end position="191"/>
    </location>
</feature>
<proteinExistence type="inferred from homology"/>
<dbReference type="InterPro" id="IPR003140">
    <property type="entry name" value="PLipase/COase/thioEstase"/>
</dbReference>
<organism evidence="3 4">
    <name type="scientific">Elaphomyces granulatus</name>
    <dbReference type="NCBI Taxonomy" id="519963"/>
    <lineage>
        <taxon>Eukaryota</taxon>
        <taxon>Fungi</taxon>
        <taxon>Dikarya</taxon>
        <taxon>Ascomycota</taxon>
        <taxon>Pezizomycotina</taxon>
        <taxon>Eurotiomycetes</taxon>
        <taxon>Eurotiomycetidae</taxon>
        <taxon>Eurotiales</taxon>
        <taxon>Elaphomycetaceae</taxon>
        <taxon>Elaphomyces</taxon>
    </lineage>
</organism>
<comment type="caution">
    <text evidence="3">The sequence shown here is derived from an EMBL/GenBank/DDBJ whole genome shotgun (WGS) entry which is preliminary data.</text>
</comment>
<dbReference type="Gene3D" id="3.40.50.1820">
    <property type="entry name" value="alpha/beta hydrolase"/>
    <property type="match status" value="1"/>
</dbReference>
<accession>A0A232M045</accession>
<sequence length="314" mass="34361">MESTSSMPDGFPSPVIIPPRGPNHTHTLILLHGRGDNGLNFGPAFLCTPLPRRHGKLLPQRFPTVKFVFPSAAQCRSISPWRSSISQWFDIYSLQDPETMDHVQYEGLRASGEFLRSVVEEEAKVLEANLDLDPGSGKGRIVLGGLSQGCAMGLCVLLGGFTDESGHNETSPLAGFVGMAGWLPFCSQLERFIISQEPSQVQEQDDDTVEAATHSMALNAANYVRDVIMNLPLISSTNRSAPASLQTPIWLGHGVLDEKVRIDLGRRAATAIRSLGWDLALTEYGELAHWYIPSEVEDIATFLRDQVGIPEARV</sequence>
<dbReference type="Proteomes" id="UP000243515">
    <property type="component" value="Unassembled WGS sequence"/>
</dbReference>